<evidence type="ECO:0000256" key="3">
    <source>
        <dbReference type="ARBA" id="ARBA00022516"/>
    </source>
</evidence>
<dbReference type="AlphaFoldDB" id="Q4QFR5"/>
<evidence type="ECO:0000256" key="1">
    <source>
        <dbReference type="ARBA" id="ARBA00004141"/>
    </source>
</evidence>
<keyword evidence="13" id="KW-0012">Acyltransferase</keyword>
<evidence type="ECO:0000256" key="8">
    <source>
        <dbReference type="ARBA" id="ARBA00023098"/>
    </source>
</evidence>
<keyword evidence="4 12" id="KW-0808">Transferase</keyword>
<keyword evidence="8 12" id="KW-0443">Lipid metabolism</keyword>
<dbReference type="EC" id="2.3.1.-" evidence="12"/>
<comment type="catalytic activity">
    <reaction evidence="12">
        <text>an acyl-CoA + malonyl-CoA + H(+) = a 3-oxoacyl-CoA + CO2 + CoA</text>
        <dbReference type="Rhea" id="RHEA:50252"/>
        <dbReference type="ChEBI" id="CHEBI:15378"/>
        <dbReference type="ChEBI" id="CHEBI:16526"/>
        <dbReference type="ChEBI" id="CHEBI:57287"/>
        <dbReference type="ChEBI" id="CHEBI:57384"/>
        <dbReference type="ChEBI" id="CHEBI:58342"/>
        <dbReference type="ChEBI" id="CHEBI:90726"/>
    </reaction>
    <physiologicalReaction direction="left-to-right" evidence="12">
        <dbReference type="Rhea" id="RHEA:50253"/>
    </physiologicalReaction>
</comment>
<dbReference type="HOGENOM" id="CLU_048483_1_1_1"/>
<dbReference type="GeneID" id="5650271"/>
<proteinExistence type="inferred from homology"/>
<feature type="transmembrane region" description="Helical" evidence="12">
    <location>
        <begin position="153"/>
        <end position="172"/>
    </location>
</feature>
<evidence type="ECO:0000256" key="12">
    <source>
        <dbReference type="RuleBase" id="RU361115"/>
    </source>
</evidence>
<dbReference type="VEuPathDB" id="TriTrypDB:LmjF.14.0690"/>
<dbReference type="FunCoup" id="Q4QFR5">
    <property type="interactions" value="196"/>
</dbReference>
<dbReference type="RefSeq" id="XP_001687669.1">
    <property type="nucleotide sequence ID" value="XM_001687617.1"/>
</dbReference>
<comment type="subcellular location">
    <subcellularLocation>
        <location evidence="1">Membrane</location>
        <topology evidence="1">Multi-pass membrane protein</topology>
    </subcellularLocation>
</comment>
<keyword evidence="7 12" id="KW-1133">Transmembrane helix</keyword>
<dbReference type="eggNOG" id="KOG3072">
    <property type="taxonomic scope" value="Eukaryota"/>
</dbReference>
<feature type="transmembrane region" description="Helical" evidence="12">
    <location>
        <begin position="209"/>
        <end position="233"/>
    </location>
</feature>
<dbReference type="GO" id="GO:0034625">
    <property type="term" value="P:fatty acid elongation, monounsaturated fatty acid"/>
    <property type="evidence" value="ECO:0000318"/>
    <property type="project" value="GO_Central"/>
</dbReference>
<dbReference type="PANTHER" id="PTHR11157">
    <property type="entry name" value="FATTY ACID ACYL TRANSFERASE-RELATED"/>
    <property type="match status" value="1"/>
</dbReference>
<dbReference type="GO" id="GO:0019367">
    <property type="term" value="P:fatty acid elongation, saturated fatty acid"/>
    <property type="evidence" value="ECO:0000318"/>
    <property type="project" value="GO_Central"/>
</dbReference>
<dbReference type="PROSITE" id="PS01188">
    <property type="entry name" value="ELO"/>
    <property type="match status" value="1"/>
</dbReference>
<dbReference type="GO" id="GO:0005789">
    <property type="term" value="C:endoplasmic reticulum membrane"/>
    <property type="evidence" value="ECO:0000318"/>
    <property type="project" value="GO_Central"/>
</dbReference>
<keyword evidence="14" id="KW-1185">Reference proteome</keyword>
<dbReference type="GO" id="GO:0009922">
    <property type="term" value="F:fatty acid elongase activity"/>
    <property type="evidence" value="ECO:0000318"/>
    <property type="project" value="GO_Central"/>
</dbReference>
<feature type="transmembrane region" description="Helical" evidence="12">
    <location>
        <begin position="20"/>
        <end position="42"/>
    </location>
</feature>
<dbReference type="OMA" id="ITWGSLM"/>
<dbReference type="InterPro" id="IPR030457">
    <property type="entry name" value="ELO_CS"/>
</dbReference>
<evidence type="ECO:0000256" key="2">
    <source>
        <dbReference type="ARBA" id="ARBA00007263"/>
    </source>
</evidence>
<dbReference type="GO" id="GO:0030148">
    <property type="term" value="P:sphingolipid biosynthetic process"/>
    <property type="evidence" value="ECO:0000318"/>
    <property type="project" value="GO_Central"/>
</dbReference>
<dbReference type="PANTHER" id="PTHR11157:SF17">
    <property type="entry name" value="ELONGATION OF VERY LONG CHAIN FATTY ACIDS PROTEIN 6"/>
    <property type="match status" value="1"/>
</dbReference>
<evidence type="ECO:0000256" key="10">
    <source>
        <dbReference type="ARBA" id="ARBA00023160"/>
    </source>
</evidence>
<dbReference type="Pfam" id="PF01151">
    <property type="entry name" value="ELO"/>
    <property type="match status" value="1"/>
</dbReference>
<feature type="transmembrane region" description="Helical" evidence="12">
    <location>
        <begin position="178"/>
        <end position="197"/>
    </location>
</feature>
<dbReference type="VEuPathDB" id="TriTrypDB:LMJSD75_140012700"/>
<reference evidence="13 14" key="1">
    <citation type="journal article" date="2005" name="Science">
        <title>The genome of the kinetoplastid parasite, Leishmania major.</title>
        <authorList>
            <person name="Ivens A.C."/>
            <person name="Peacock C.S."/>
            <person name="Worthey E.A."/>
            <person name="Murphy L."/>
            <person name="Aggarwal G."/>
            <person name="Berriman M."/>
            <person name="Sisk E."/>
            <person name="Rajandream M.A."/>
            <person name="Adlem E."/>
            <person name="Aert R."/>
            <person name="Anupama A."/>
            <person name="Apostolou Z."/>
            <person name="Attipoe P."/>
            <person name="Bason N."/>
            <person name="Bauser C."/>
            <person name="Beck A."/>
            <person name="Beverley S.M."/>
            <person name="Bianchettin G."/>
            <person name="Borzym K."/>
            <person name="Bothe G."/>
            <person name="Bruschi C.V."/>
            <person name="Collins M."/>
            <person name="Cadag E."/>
            <person name="Ciarloni L."/>
            <person name="Clayton C."/>
            <person name="Coulson R.M."/>
            <person name="Cronin A."/>
            <person name="Cruz A.K."/>
            <person name="Davies R.M."/>
            <person name="De Gaudenzi J."/>
            <person name="Dobson D.E."/>
            <person name="Duesterhoeft A."/>
            <person name="Fazelina G."/>
            <person name="Fosker N."/>
            <person name="Frasch A.C."/>
            <person name="Fraser A."/>
            <person name="Fuchs M."/>
            <person name="Gabel C."/>
            <person name="Goble A."/>
            <person name="Goffeau A."/>
            <person name="Harris D."/>
            <person name="Hertz-Fowler C."/>
            <person name="Hilbert H."/>
            <person name="Horn D."/>
            <person name="Huang Y."/>
            <person name="Klages S."/>
            <person name="Knights A."/>
            <person name="Kube M."/>
            <person name="Larke N."/>
            <person name="Litvin L."/>
            <person name="Lord A."/>
            <person name="Louie T."/>
            <person name="Marra M."/>
            <person name="Masuy D."/>
            <person name="Matthews K."/>
            <person name="Michaeli S."/>
            <person name="Mottram J.C."/>
            <person name="Muller-Auer S."/>
            <person name="Munden H."/>
            <person name="Nelson S."/>
            <person name="Norbertczak H."/>
            <person name="Oliver K."/>
            <person name="O'neil S."/>
            <person name="Pentony M."/>
            <person name="Pohl T.M."/>
            <person name="Price C."/>
            <person name="Purnelle B."/>
            <person name="Quail M.A."/>
            <person name="Rabbinowitsch E."/>
            <person name="Reinhardt R."/>
            <person name="Rieger M."/>
            <person name="Rinta J."/>
            <person name="Robben J."/>
            <person name="Robertson L."/>
            <person name="Ruiz J.C."/>
            <person name="Rutter S."/>
            <person name="Saunders D."/>
            <person name="Schafer M."/>
            <person name="Schein J."/>
            <person name="Schwartz D.C."/>
            <person name="Seeger K."/>
            <person name="Seyler A."/>
            <person name="Sharp S."/>
            <person name="Shin H."/>
            <person name="Sivam D."/>
            <person name="Squares R."/>
            <person name="Squares S."/>
            <person name="Tosato V."/>
            <person name="Vogt C."/>
            <person name="Volckaert G."/>
            <person name="Wambutt R."/>
            <person name="Warren T."/>
            <person name="Wedler H."/>
            <person name="Woodward J."/>
            <person name="Zhou S."/>
            <person name="Zimmermann W."/>
            <person name="Smith D.F."/>
            <person name="Blackwell J.M."/>
            <person name="Stuart K.D."/>
            <person name="Barrell B."/>
            <person name="Myler P.J."/>
        </authorList>
    </citation>
    <scope>NUCLEOTIDE SEQUENCE [LARGE SCALE GENOMIC DNA]</scope>
    <source>
        <strain evidence="14">MHOM/IL/81/Friedlin</strain>
    </source>
</reference>
<feature type="transmembrane region" description="Helical" evidence="12">
    <location>
        <begin position="54"/>
        <end position="75"/>
    </location>
</feature>
<organism evidence="13 14">
    <name type="scientific">Leishmania major</name>
    <dbReference type="NCBI Taxonomy" id="5664"/>
    <lineage>
        <taxon>Eukaryota</taxon>
        <taxon>Discoba</taxon>
        <taxon>Euglenozoa</taxon>
        <taxon>Kinetoplastea</taxon>
        <taxon>Metakinetoplastina</taxon>
        <taxon>Trypanosomatida</taxon>
        <taxon>Trypanosomatidae</taxon>
        <taxon>Leishmaniinae</taxon>
        <taxon>Leishmania</taxon>
    </lineage>
</organism>
<dbReference type="Proteomes" id="UP000000542">
    <property type="component" value="Chromosome 14"/>
</dbReference>
<dbReference type="VEuPathDB" id="TriTrypDB:LMJLV39_140012800"/>
<evidence type="ECO:0000256" key="9">
    <source>
        <dbReference type="ARBA" id="ARBA00023136"/>
    </source>
</evidence>
<name>Q4QFR5_LEIMA</name>
<reference evidence="13 14" key="2">
    <citation type="journal article" date="2011" name="Genome Res.">
        <title>Chromosome and gene copy number variation allow major structural change between species and strains of Leishmania.</title>
        <authorList>
            <person name="Rogers M.B."/>
            <person name="Hilley J.D."/>
            <person name="Dickens N.J."/>
            <person name="Wilkes J."/>
            <person name="Bates P.A."/>
            <person name="Depledge D.P."/>
            <person name="Harris D."/>
            <person name="Her Y."/>
            <person name="Herzyk P."/>
            <person name="Imamura H."/>
            <person name="Otto T.D."/>
            <person name="Sanders M."/>
            <person name="Seeger K."/>
            <person name="Dujardin J.C."/>
            <person name="Berriman M."/>
            <person name="Smith D.F."/>
            <person name="Hertz-Fowler C."/>
            <person name="Mottram J.C."/>
        </authorList>
    </citation>
    <scope>NUCLEOTIDE SEQUENCE [LARGE SCALE GENOMIC DNA]</scope>
    <source>
        <strain evidence="14">MHOM/IL/81/Friedlin</strain>
    </source>
</reference>
<comment type="similarity">
    <text evidence="2 12">Belongs to the ELO family.</text>
</comment>
<feature type="transmembrane region" description="Helical" evidence="12">
    <location>
        <begin position="253"/>
        <end position="271"/>
    </location>
</feature>
<evidence type="ECO:0000313" key="13">
    <source>
        <dbReference type="EMBL" id="CAJ03003.1"/>
    </source>
</evidence>
<evidence type="ECO:0000256" key="6">
    <source>
        <dbReference type="ARBA" id="ARBA00022832"/>
    </source>
</evidence>
<dbReference type="EMBL" id="FR796410">
    <property type="protein sequence ID" value="CAJ03003.1"/>
    <property type="molecule type" value="Genomic_DNA"/>
</dbReference>
<keyword evidence="6 12" id="KW-0276">Fatty acid metabolism</keyword>
<dbReference type="InParanoid" id="Q4QFR5"/>
<gene>
    <name evidence="13" type="primary">ELO3.2</name>
    <name evidence="13" type="ORF">LMJF_14_0690</name>
</gene>
<feature type="transmembrane region" description="Helical" evidence="12">
    <location>
        <begin position="123"/>
        <end position="146"/>
    </location>
</feature>
<evidence type="ECO:0000256" key="5">
    <source>
        <dbReference type="ARBA" id="ARBA00022692"/>
    </source>
</evidence>
<evidence type="ECO:0000256" key="11">
    <source>
        <dbReference type="ARBA" id="ARBA00044291"/>
    </source>
</evidence>
<keyword evidence="5 12" id="KW-0812">Transmembrane</keyword>
<keyword evidence="3 12" id="KW-0444">Lipid biosynthesis</keyword>
<sequence length="360" mass="41307">MLNPFRYLDDFRGDAVCAWMRANLEIPSVVTVLYIVMVLYVPRTFMKHRPAYNLRALNLIWNLGLSLFSCCGAYYCLPEVFKSLFISEFTVRNFSKGETVTLHGSFYKGVCGWNADVFYDGPVGAFLCLFILSKIPEMIDTAFLVFQKKRVIFLHWYHHVTVMLYCWHSYMYKISGGLVFAGMNYGVHSIMYFYYFICTCGYRKYVRPFASLITFLQIAQMVVGMFTEVYTLYHMYVSGKGCQSNATNARVGLMMYMSYFILFSKLFYESYLRRGKKHGSMVASTGTGHQCKRLLCTGQAVATVKGASDDTLASDAAPSMLAKQVPDVYQVKRRHKYIEVKKKNDTNCKVATDSPDREIL</sequence>
<dbReference type="VEuPathDB" id="TriTrypDB:LMJFC_140013300"/>
<dbReference type="KEGG" id="lma:LMJF_14_0690"/>
<dbReference type="GO" id="GO:0042761">
    <property type="term" value="P:very long-chain fatty acid biosynthetic process"/>
    <property type="evidence" value="ECO:0000318"/>
    <property type="project" value="GO_Central"/>
</dbReference>
<accession>Q4QFR5</accession>
<dbReference type="GO" id="GO:0034626">
    <property type="term" value="P:fatty acid elongation, polyunsaturated fatty acid"/>
    <property type="evidence" value="ECO:0000318"/>
    <property type="project" value="GO_Central"/>
</dbReference>
<evidence type="ECO:0000313" key="14">
    <source>
        <dbReference type="Proteomes" id="UP000000542"/>
    </source>
</evidence>
<keyword evidence="10 12" id="KW-0275">Fatty acid biosynthesis</keyword>
<evidence type="ECO:0000256" key="7">
    <source>
        <dbReference type="ARBA" id="ARBA00022989"/>
    </source>
</evidence>
<keyword evidence="9 12" id="KW-0472">Membrane</keyword>
<dbReference type="InterPro" id="IPR002076">
    <property type="entry name" value="ELO_fam"/>
</dbReference>
<protein>
    <recommendedName>
        <fullName evidence="11 12">Elongation of fatty acids protein</fullName>
        <ecNumber evidence="12">2.3.1.-</ecNumber>
    </recommendedName>
</protein>
<evidence type="ECO:0000256" key="4">
    <source>
        <dbReference type="ARBA" id="ARBA00022679"/>
    </source>
</evidence>